<evidence type="ECO:0000256" key="5">
    <source>
        <dbReference type="NCBIfam" id="TIGR00168"/>
    </source>
</evidence>
<reference evidence="9 10" key="1">
    <citation type="journal article" date="2015" name="Genome Announc.">
        <title>Draft Genome Sequence of Clostridium tyrobutyricum Strain DIVETGP, Isolated from Cow's Milk for Grana Padano Production.</title>
        <authorList>
            <person name="Soggiu A."/>
            <person name="Piras C."/>
            <person name="Gaiarsa S."/>
            <person name="Sassera D."/>
            <person name="Roncada P."/>
            <person name="Bendixen E."/>
            <person name="Brasca M."/>
            <person name="Bonizzi L."/>
        </authorList>
    </citation>
    <scope>NUCLEOTIDE SEQUENCE [LARGE SCALE GENOMIC DNA]</scope>
    <source>
        <strain evidence="9 10">DIVETGP</strain>
    </source>
</reference>
<feature type="domain" description="Translation initiation factor 3 N-terminal" evidence="8">
    <location>
        <begin position="20"/>
        <end position="89"/>
    </location>
</feature>
<evidence type="ECO:0000259" key="7">
    <source>
        <dbReference type="Pfam" id="PF00707"/>
    </source>
</evidence>
<dbReference type="InterPro" id="IPR019815">
    <property type="entry name" value="Translation_initiation_fac_3_C"/>
</dbReference>
<dbReference type="GO" id="GO:0005829">
    <property type="term" value="C:cytosol"/>
    <property type="evidence" value="ECO:0007669"/>
    <property type="project" value="TreeGrafter"/>
</dbReference>
<evidence type="ECO:0000256" key="1">
    <source>
        <dbReference type="ARBA" id="ARBA00005439"/>
    </source>
</evidence>
<feature type="domain" description="Translation initiation factor 3 C-terminal" evidence="7">
    <location>
        <begin position="96"/>
        <end position="181"/>
    </location>
</feature>
<evidence type="ECO:0000313" key="10">
    <source>
        <dbReference type="Proteomes" id="UP000019482"/>
    </source>
</evidence>
<dbReference type="GO" id="GO:0003743">
    <property type="term" value="F:translation initiation factor activity"/>
    <property type="evidence" value="ECO:0007669"/>
    <property type="project" value="UniProtKB-UniRule"/>
</dbReference>
<sequence>MCCLGNFTWEVKTISKGFLVNENIREKEVRVIGNDGSQLGIISSKEALGIAEENELDLVMISPNAKPPVCKIMDYGKFIYEQTKKEKEAKKNQRVINIKEIRFSPTIEEHDISIKADHARKFLNAGDKVKVTVRFRGRQAEYSFTGRKILENFSSKLEDIGVVEKRPKLEGRNMIMVLSSKK</sequence>
<dbReference type="Pfam" id="PF00707">
    <property type="entry name" value="IF3_C"/>
    <property type="match status" value="1"/>
</dbReference>
<keyword evidence="2 4" id="KW-0396">Initiation factor</keyword>
<dbReference type="NCBIfam" id="TIGR00168">
    <property type="entry name" value="infC"/>
    <property type="match status" value="1"/>
</dbReference>
<dbReference type="GO" id="GO:0043022">
    <property type="term" value="F:ribosome binding"/>
    <property type="evidence" value="ECO:0007669"/>
    <property type="project" value="UniProtKB-ARBA"/>
</dbReference>
<dbReference type="EMBL" id="CBXI010000008">
    <property type="protein sequence ID" value="CDL90649.1"/>
    <property type="molecule type" value="Genomic_DNA"/>
</dbReference>
<dbReference type="InterPro" id="IPR019814">
    <property type="entry name" value="Translation_initiation_fac_3_N"/>
</dbReference>
<dbReference type="Pfam" id="PF05198">
    <property type="entry name" value="IF3_N"/>
    <property type="match status" value="1"/>
</dbReference>
<evidence type="ECO:0000313" key="9">
    <source>
        <dbReference type="EMBL" id="CDL90649.1"/>
    </source>
</evidence>
<keyword evidence="4" id="KW-0963">Cytoplasm</keyword>
<keyword evidence="10" id="KW-1185">Reference proteome</keyword>
<dbReference type="Gene3D" id="3.30.110.10">
    <property type="entry name" value="Translation initiation factor 3 (IF-3), C-terminal domain"/>
    <property type="match status" value="1"/>
</dbReference>
<dbReference type="FunFam" id="3.10.20.80:FF:000001">
    <property type="entry name" value="Translation initiation factor IF-3"/>
    <property type="match status" value="1"/>
</dbReference>
<dbReference type="Proteomes" id="UP000019482">
    <property type="component" value="Unassembled WGS sequence"/>
</dbReference>
<comment type="similarity">
    <text evidence="1 4 6">Belongs to the IF-3 family.</text>
</comment>
<dbReference type="OrthoDB" id="9806014at2"/>
<organism evidence="9 10">
    <name type="scientific">Clostridium tyrobutyricum DIVETGP</name>
    <dbReference type="NCBI Taxonomy" id="1408889"/>
    <lineage>
        <taxon>Bacteria</taxon>
        <taxon>Bacillati</taxon>
        <taxon>Bacillota</taxon>
        <taxon>Clostridia</taxon>
        <taxon>Eubacteriales</taxon>
        <taxon>Clostridiaceae</taxon>
        <taxon>Clostridium</taxon>
    </lineage>
</organism>
<evidence type="ECO:0000259" key="8">
    <source>
        <dbReference type="Pfam" id="PF05198"/>
    </source>
</evidence>
<name>W6N5U7_CLOTY</name>
<comment type="subcellular location">
    <subcellularLocation>
        <location evidence="4 6">Cytoplasm</location>
    </subcellularLocation>
</comment>
<comment type="function">
    <text evidence="4 6">IF-3 binds to the 30S ribosomal subunit and shifts the equilibrium between 70S ribosomes and their 50S and 30S subunits in favor of the free subunits, thus enhancing the availability of 30S subunits on which protein synthesis initiation begins.</text>
</comment>
<evidence type="ECO:0000256" key="6">
    <source>
        <dbReference type="RuleBase" id="RU000646"/>
    </source>
</evidence>
<dbReference type="InterPro" id="IPR036788">
    <property type="entry name" value="T_IF-3_C_sf"/>
</dbReference>
<dbReference type="InterPro" id="IPR036787">
    <property type="entry name" value="T_IF-3_N_sf"/>
</dbReference>
<dbReference type="PANTHER" id="PTHR10938:SF0">
    <property type="entry name" value="TRANSLATION INITIATION FACTOR IF-3, MITOCHONDRIAL"/>
    <property type="match status" value="1"/>
</dbReference>
<dbReference type="GO" id="GO:0016020">
    <property type="term" value="C:membrane"/>
    <property type="evidence" value="ECO:0007669"/>
    <property type="project" value="TreeGrafter"/>
</dbReference>
<dbReference type="FunFam" id="3.30.110.10:FF:000001">
    <property type="entry name" value="Translation initiation factor IF-3"/>
    <property type="match status" value="1"/>
</dbReference>
<accession>W6N5U7</accession>
<comment type="subunit">
    <text evidence="4 6">Monomer.</text>
</comment>
<evidence type="ECO:0000256" key="2">
    <source>
        <dbReference type="ARBA" id="ARBA00022540"/>
    </source>
</evidence>
<dbReference type="PROSITE" id="PS00938">
    <property type="entry name" value="IF3"/>
    <property type="match status" value="1"/>
</dbReference>
<keyword evidence="3 4" id="KW-0648">Protein biosynthesis</keyword>
<proteinExistence type="inferred from homology"/>
<gene>
    <name evidence="4" type="primary">infC</name>
    <name evidence="9" type="ORF">CTDIVETGP_0719</name>
</gene>
<dbReference type="SUPFAM" id="SSF54364">
    <property type="entry name" value="Translation initiation factor IF3, N-terminal domain"/>
    <property type="match status" value="1"/>
</dbReference>
<dbReference type="Gene3D" id="3.10.20.80">
    <property type="entry name" value="Translation initiation factor 3 (IF-3), N-terminal domain"/>
    <property type="match status" value="1"/>
</dbReference>
<dbReference type="PANTHER" id="PTHR10938">
    <property type="entry name" value="TRANSLATION INITIATION FACTOR IF-3"/>
    <property type="match status" value="1"/>
</dbReference>
<dbReference type="InterPro" id="IPR019813">
    <property type="entry name" value="Translation_initiation_fac3_CS"/>
</dbReference>
<dbReference type="InterPro" id="IPR001288">
    <property type="entry name" value="Translation_initiation_fac_3"/>
</dbReference>
<protein>
    <recommendedName>
        <fullName evidence="4 5">Translation initiation factor IF-3</fullName>
    </recommendedName>
</protein>
<evidence type="ECO:0000256" key="4">
    <source>
        <dbReference type="HAMAP-Rule" id="MF_00080"/>
    </source>
</evidence>
<evidence type="ECO:0000256" key="3">
    <source>
        <dbReference type="ARBA" id="ARBA00022917"/>
    </source>
</evidence>
<dbReference type="SUPFAM" id="SSF55200">
    <property type="entry name" value="Translation initiation factor IF3, C-terminal domain"/>
    <property type="match status" value="1"/>
</dbReference>
<dbReference type="AlphaFoldDB" id="W6N5U7"/>
<dbReference type="GO" id="GO:0032790">
    <property type="term" value="P:ribosome disassembly"/>
    <property type="evidence" value="ECO:0007669"/>
    <property type="project" value="TreeGrafter"/>
</dbReference>
<dbReference type="HAMAP" id="MF_00080">
    <property type="entry name" value="IF_3"/>
    <property type="match status" value="1"/>
</dbReference>
<comment type="caution">
    <text evidence="9">The sequence shown here is derived from an EMBL/GenBank/DDBJ whole genome shotgun (WGS) entry which is preliminary data.</text>
</comment>